<accession>A0AAV2F928</accession>
<reference evidence="2 3" key="1">
    <citation type="submission" date="2024-04" db="EMBL/GenBank/DDBJ databases">
        <authorList>
            <person name="Fracassetti M."/>
        </authorList>
    </citation>
    <scope>NUCLEOTIDE SEQUENCE [LARGE SCALE GENOMIC DNA]</scope>
</reference>
<keyword evidence="3" id="KW-1185">Reference proteome</keyword>
<dbReference type="Proteomes" id="UP001497516">
    <property type="component" value="Chromosome 6"/>
</dbReference>
<sequence length="135" mass="14144">MRCLSTATAAAAADAAADSLYSRCHLSLSPSSRCLSLLHCRRHSLSAASILHHRLSLSSGFPTTTRSAFSLFKAAASVTFVLLSLSSSSPAPSRAPLSSSPPSLPSSPAFSPAAALLSHGRRCYAEEDRLEEKNN</sequence>
<evidence type="ECO:0000313" key="3">
    <source>
        <dbReference type="Proteomes" id="UP001497516"/>
    </source>
</evidence>
<protein>
    <submittedName>
        <fullName evidence="2">Uncharacterized protein</fullName>
    </submittedName>
</protein>
<dbReference type="AlphaFoldDB" id="A0AAV2F928"/>
<evidence type="ECO:0000313" key="2">
    <source>
        <dbReference type="EMBL" id="CAL1394283.1"/>
    </source>
</evidence>
<dbReference type="EMBL" id="OZ034819">
    <property type="protein sequence ID" value="CAL1394283.1"/>
    <property type="molecule type" value="Genomic_DNA"/>
</dbReference>
<gene>
    <name evidence="2" type="ORF">LTRI10_LOCUS34797</name>
</gene>
<proteinExistence type="predicted"/>
<evidence type="ECO:0000256" key="1">
    <source>
        <dbReference type="SAM" id="MobiDB-lite"/>
    </source>
</evidence>
<feature type="region of interest" description="Disordered" evidence="1">
    <location>
        <begin position="87"/>
        <end position="111"/>
    </location>
</feature>
<organism evidence="2 3">
    <name type="scientific">Linum trigynum</name>
    <dbReference type="NCBI Taxonomy" id="586398"/>
    <lineage>
        <taxon>Eukaryota</taxon>
        <taxon>Viridiplantae</taxon>
        <taxon>Streptophyta</taxon>
        <taxon>Embryophyta</taxon>
        <taxon>Tracheophyta</taxon>
        <taxon>Spermatophyta</taxon>
        <taxon>Magnoliopsida</taxon>
        <taxon>eudicotyledons</taxon>
        <taxon>Gunneridae</taxon>
        <taxon>Pentapetalae</taxon>
        <taxon>rosids</taxon>
        <taxon>fabids</taxon>
        <taxon>Malpighiales</taxon>
        <taxon>Linaceae</taxon>
        <taxon>Linum</taxon>
    </lineage>
</organism>
<name>A0AAV2F928_9ROSI</name>